<dbReference type="OrthoDB" id="40217at10239"/>
<organism evidence="2 3">
    <name type="scientific">Pseudomonas phage phiIBB-PF7A</name>
    <dbReference type="NCBI Taxonomy" id="942165"/>
    <lineage>
        <taxon>Viruses</taxon>
        <taxon>Duplodnaviria</taxon>
        <taxon>Heunggongvirae</taxon>
        <taxon>Uroviricota</taxon>
        <taxon>Caudoviricetes</taxon>
        <taxon>Autographivirales</taxon>
        <taxon>Autotranscriptaviridae</taxon>
        <taxon>Studiervirinae</taxon>
        <taxon>Pifdecavirus</taxon>
        <taxon>Pifdecavirus IBBPF7A</taxon>
    </lineage>
</organism>
<proteinExistence type="predicted"/>
<reference evidence="2 3" key="1">
    <citation type="journal article" date="2011" name="Virol. J.">
        <title>Complete genome sequence of the lytic Pseudomonas fluorescens phage phiIBB-PF7A.</title>
        <authorList>
            <person name="Sillankorva S."/>
            <person name="Kluskens L.D."/>
            <person name="Lingohr E.J."/>
            <person name="Kropinski A.M."/>
            <person name="Neubauer P."/>
            <person name="Azeredo J."/>
        </authorList>
    </citation>
    <scope>NUCLEOTIDE SEQUENCE [LARGE SCALE GENOMIC DNA]</scope>
</reference>
<sequence>MQASTALFVTKSTKPRLSEIQGASTLFEGRTDFEVSQQRRRKEHKPDRRPRATWDYGDTHKTNVGAARGYLGEEVL</sequence>
<name>E9KIE3_9CAUD</name>
<dbReference type="EMBL" id="GU583987">
    <property type="protein sequence ID" value="ADV35668.1"/>
    <property type="molecule type" value="Genomic_DNA"/>
</dbReference>
<feature type="compositionally biased region" description="Basic and acidic residues" evidence="1">
    <location>
        <begin position="44"/>
        <end position="60"/>
    </location>
</feature>
<protein>
    <submittedName>
        <fullName evidence="2">Uncharacterized protein</fullName>
    </submittedName>
</protein>
<feature type="region of interest" description="Disordered" evidence="1">
    <location>
        <begin position="29"/>
        <end position="60"/>
    </location>
</feature>
<evidence type="ECO:0000313" key="3">
    <source>
        <dbReference type="Proteomes" id="UP000007475"/>
    </source>
</evidence>
<accession>E9KIE3</accession>
<gene>
    <name evidence="2" type="ORF">phiIBB-PF7Ap08</name>
</gene>
<dbReference type="KEGG" id="vg:10323791"/>
<dbReference type="GeneID" id="10323791"/>
<keyword evidence="3" id="KW-1185">Reference proteome</keyword>
<dbReference type="RefSeq" id="YP_004306323.1">
    <property type="nucleotide sequence ID" value="NC_015264.1"/>
</dbReference>
<evidence type="ECO:0000256" key="1">
    <source>
        <dbReference type="SAM" id="MobiDB-lite"/>
    </source>
</evidence>
<evidence type="ECO:0000313" key="2">
    <source>
        <dbReference type="EMBL" id="ADV35668.1"/>
    </source>
</evidence>
<dbReference type="Proteomes" id="UP000007475">
    <property type="component" value="Segment"/>
</dbReference>